<protein>
    <recommendedName>
        <fullName evidence="1">AB hydrolase-1 domain-containing protein</fullName>
    </recommendedName>
</protein>
<dbReference type="STRING" id="879819.A0A0J0XL14"/>
<dbReference type="EMBL" id="KQ087213">
    <property type="protein sequence ID" value="KLT41757.1"/>
    <property type="molecule type" value="Genomic_DNA"/>
</dbReference>
<dbReference type="GeneID" id="28986028"/>
<dbReference type="AlphaFoldDB" id="A0A0J0XL14"/>
<dbReference type="InterPro" id="IPR029058">
    <property type="entry name" value="AB_hydrolase_fold"/>
</dbReference>
<dbReference type="RefSeq" id="XP_018278248.1">
    <property type="nucleotide sequence ID" value="XM_018425425.1"/>
</dbReference>
<evidence type="ECO:0000313" key="3">
    <source>
        <dbReference type="Proteomes" id="UP000053611"/>
    </source>
</evidence>
<dbReference type="Gene3D" id="3.40.50.1820">
    <property type="entry name" value="alpha/beta hydrolase"/>
    <property type="match status" value="1"/>
</dbReference>
<dbReference type="InterPro" id="IPR000073">
    <property type="entry name" value="AB_hydrolase_1"/>
</dbReference>
<reference evidence="2 3" key="1">
    <citation type="submission" date="2015-03" db="EMBL/GenBank/DDBJ databases">
        <title>Genomics and transcriptomics of the oil-accumulating basidiomycete yeast T. oleaginosus allow insights into substrate utilization and the diverse evolutionary trajectories of mating systems in fungi.</title>
        <authorList>
            <consortium name="DOE Joint Genome Institute"/>
            <person name="Kourist R."/>
            <person name="Kracht O."/>
            <person name="Bracharz F."/>
            <person name="Lipzen A."/>
            <person name="Nolan M."/>
            <person name="Ohm R."/>
            <person name="Grigoriev I."/>
            <person name="Sun S."/>
            <person name="Heitman J."/>
            <person name="Bruck T."/>
            <person name="Nowrousian M."/>
        </authorList>
    </citation>
    <scope>NUCLEOTIDE SEQUENCE [LARGE SCALE GENOMIC DNA]</scope>
    <source>
        <strain evidence="2 3">IBC0246</strain>
    </source>
</reference>
<dbReference type="Proteomes" id="UP000053611">
    <property type="component" value="Unassembled WGS sequence"/>
</dbReference>
<organism evidence="2 3">
    <name type="scientific">Cutaneotrichosporon oleaginosum</name>
    <dbReference type="NCBI Taxonomy" id="879819"/>
    <lineage>
        <taxon>Eukaryota</taxon>
        <taxon>Fungi</taxon>
        <taxon>Dikarya</taxon>
        <taxon>Basidiomycota</taxon>
        <taxon>Agaricomycotina</taxon>
        <taxon>Tremellomycetes</taxon>
        <taxon>Trichosporonales</taxon>
        <taxon>Trichosporonaceae</taxon>
        <taxon>Cutaneotrichosporon</taxon>
    </lineage>
</organism>
<evidence type="ECO:0000313" key="2">
    <source>
        <dbReference type="EMBL" id="KLT41757.1"/>
    </source>
</evidence>
<proteinExistence type="predicted"/>
<dbReference type="PANTHER" id="PTHR42103">
    <property type="entry name" value="ALPHA/BETA-HYDROLASES SUPERFAMILY PROTEIN"/>
    <property type="match status" value="1"/>
</dbReference>
<dbReference type="OrthoDB" id="10260961at2759"/>
<accession>A0A0J0XL14</accession>
<evidence type="ECO:0000259" key="1">
    <source>
        <dbReference type="Pfam" id="PF00561"/>
    </source>
</evidence>
<keyword evidence="3" id="KW-1185">Reference proteome</keyword>
<name>A0A0J0XL14_9TREE</name>
<sequence>MHPHIHTLLPSSTPNIALECRIYLPSSAAGTPLAPSLSMEGDSSPIPLERIDRGALKSLGIDRLVTAAHPWARLGGNMLFPVIAHHLPRAVYDANSCAAVATFNVRGVGLSGGSQPWPGWGIGADADDFAAVERAVLDLVGDVAVYRLGYSYGTLLALNAPRGVKRLMLLSPAPTLFKAMTALRGPTFQQGLEAALDAAPDAHSLWAVYGTADEFTGVATLRQLGGRRTDLIRKVEIEGCGHFYARTEDARALRAAIAEWIA</sequence>
<gene>
    <name evidence="2" type="ORF">CC85DRAFT_302943</name>
</gene>
<dbReference type="Pfam" id="PF00561">
    <property type="entry name" value="Abhydrolase_1"/>
    <property type="match status" value="1"/>
</dbReference>
<dbReference type="SUPFAM" id="SSF53474">
    <property type="entry name" value="alpha/beta-Hydrolases"/>
    <property type="match status" value="1"/>
</dbReference>
<feature type="domain" description="AB hydrolase-1" evidence="1">
    <location>
        <begin position="97"/>
        <end position="177"/>
    </location>
</feature>
<dbReference type="PANTHER" id="PTHR42103:SF2">
    <property type="entry name" value="AB HYDROLASE-1 DOMAIN-CONTAINING PROTEIN"/>
    <property type="match status" value="1"/>
</dbReference>